<feature type="transmembrane region" description="Helical" evidence="1">
    <location>
        <begin position="12"/>
        <end position="35"/>
    </location>
</feature>
<accession>A0ABV9JLF8</accession>
<reference evidence="3" key="1">
    <citation type="journal article" date="2019" name="Int. J. Syst. Evol. Microbiol.">
        <title>The Global Catalogue of Microorganisms (GCM) 10K type strain sequencing project: providing services to taxonomists for standard genome sequencing and annotation.</title>
        <authorList>
            <consortium name="The Broad Institute Genomics Platform"/>
            <consortium name="The Broad Institute Genome Sequencing Center for Infectious Disease"/>
            <person name="Wu L."/>
            <person name="Ma J."/>
        </authorList>
    </citation>
    <scope>NUCLEOTIDE SEQUENCE [LARGE SCALE GENOMIC DNA]</scope>
    <source>
        <strain evidence="3">DT28</strain>
    </source>
</reference>
<evidence type="ECO:0000256" key="1">
    <source>
        <dbReference type="SAM" id="Phobius"/>
    </source>
</evidence>
<dbReference type="EMBL" id="JBHSGB010000006">
    <property type="protein sequence ID" value="MFC4655034.1"/>
    <property type="molecule type" value="Genomic_DNA"/>
</dbReference>
<dbReference type="Proteomes" id="UP001595962">
    <property type="component" value="Unassembled WGS sequence"/>
</dbReference>
<name>A0ABV9JLF8_9GAMM</name>
<dbReference type="RefSeq" id="WP_377333288.1">
    <property type="nucleotide sequence ID" value="NZ_JBHSGB010000006.1"/>
</dbReference>
<keyword evidence="1" id="KW-0472">Membrane</keyword>
<gene>
    <name evidence="2" type="ORF">ACFO3I_08410</name>
</gene>
<sequence>MASLTYTHSSQQLVVAVAGAAGMTFLLFAVMQALLGQQAVPVFRPATEPVSLAWVRPDRPVEQTKRVLPTPPPPAQPPATAQRIGLGGEDPTLVAVVALAYVWQQDSYYQIQTVQQTGYHEVQLHQLSAQKQVTAVPGWQQRYRQYEQARQDLQQQQALLGQLLFEQQQWQVAVCDQLLVKLDQQLAEQLRQDQVWRQGQTVELVRGQQGQILAIRSSAQPLHCAAG</sequence>
<keyword evidence="1" id="KW-1133">Transmembrane helix</keyword>
<evidence type="ECO:0000313" key="2">
    <source>
        <dbReference type="EMBL" id="MFC4655034.1"/>
    </source>
</evidence>
<keyword evidence="1" id="KW-0812">Transmembrane</keyword>
<proteinExistence type="predicted"/>
<organism evidence="2 3">
    <name type="scientific">Rheinheimera marina</name>
    <dbReference type="NCBI Taxonomy" id="1774958"/>
    <lineage>
        <taxon>Bacteria</taxon>
        <taxon>Pseudomonadati</taxon>
        <taxon>Pseudomonadota</taxon>
        <taxon>Gammaproteobacteria</taxon>
        <taxon>Chromatiales</taxon>
        <taxon>Chromatiaceae</taxon>
        <taxon>Rheinheimera</taxon>
    </lineage>
</organism>
<protein>
    <submittedName>
        <fullName evidence="2">Uncharacterized protein</fullName>
    </submittedName>
</protein>
<keyword evidence="3" id="KW-1185">Reference proteome</keyword>
<comment type="caution">
    <text evidence="2">The sequence shown here is derived from an EMBL/GenBank/DDBJ whole genome shotgun (WGS) entry which is preliminary data.</text>
</comment>
<evidence type="ECO:0000313" key="3">
    <source>
        <dbReference type="Proteomes" id="UP001595962"/>
    </source>
</evidence>